<dbReference type="HOGENOM" id="CLU_1866428_0_0_1"/>
<protein>
    <submittedName>
        <fullName evidence="1">Uncharacterized protein</fullName>
    </submittedName>
</protein>
<evidence type="ECO:0000313" key="2">
    <source>
        <dbReference type="Proteomes" id="UP000028524"/>
    </source>
</evidence>
<dbReference type="AlphaFoldDB" id="A0A084Q9R8"/>
<gene>
    <name evidence="1" type="ORF">S40285_10276</name>
</gene>
<sequence>MECKFSLQRSSPQNSCQVEPRAPYALLKLCDSVPIPHPADAVPERSMSCESIMHYTLKFQDLVLGAPAKASKTRQQALETRVPGLPVEDDDLGEDDVEVSDFIHEAEDLRWGVMEYPELGEAFVAEVDNGYHGGGDG</sequence>
<name>A0A084Q9R8_STAC4</name>
<organism evidence="1 2">
    <name type="scientific">Stachybotrys chlorohalonatus (strain IBT 40285)</name>
    <dbReference type="NCBI Taxonomy" id="1283841"/>
    <lineage>
        <taxon>Eukaryota</taxon>
        <taxon>Fungi</taxon>
        <taxon>Dikarya</taxon>
        <taxon>Ascomycota</taxon>
        <taxon>Pezizomycotina</taxon>
        <taxon>Sordariomycetes</taxon>
        <taxon>Hypocreomycetidae</taxon>
        <taxon>Hypocreales</taxon>
        <taxon>Stachybotryaceae</taxon>
        <taxon>Stachybotrys</taxon>
    </lineage>
</organism>
<proteinExistence type="predicted"/>
<dbReference type="EMBL" id="KL660898">
    <property type="protein sequence ID" value="KFA60703.1"/>
    <property type="molecule type" value="Genomic_DNA"/>
</dbReference>
<reference evidence="1 2" key="1">
    <citation type="journal article" date="2014" name="BMC Genomics">
        <title>Comparative genome sequencing reveals chemotype-specific gene clusters in the toxigenic black mold Stachybotrys.</title>
        <authorList>
            <person name="Semeiks J."/>
            <person name="Borek D."/>
            <person name="Otwinowski Z."/>
            <person name="Grishin N.V."/>
        </authorList>
    </citation>
    <scope>NUCLEOTIDE SEQUENCE [LARGE SCALE GENOMIC DNA]</scope>
    <source>
        <strain evidence="1 2">IBT 40285</strain>
    </source>
</reference>
<accession>A0A084Q9R8</accession>
<dbReference type="Proteomes" id="UP000028524">
    <property type="component" value="Unassembled WGS sequence"/>
</dbReference>
<dbReference type="InParanoid" id="A0A084Q9R8"/>
<keyword evidence="2" id="KW-1185">Reference proteome</keyword>
<evidence type="ECO:0000313" key="1">
    <source>
        <dbReference type="EMBL" id="KFA60703.1"/>
    </source>
</evidence>